<organism evidence="1 2">
    <name type="scientific">Rufibacter immobilis</name>
    <dbReference type="NCBI Taxonomy" id="1348778"/>
    <lineage>
        <taxon>Bacteria</taxon>
        <taxon>Pseudomonadati</taxon>
        <taxon>Bacteroidota</taxon>
        <taxon>Cytophagia</taxon>
        <taxon>Cytophagales</taxon>
        <taxon>Hymenobacteraceae</taxon>
        <taxon>Rufibacter</taxon>
    </lineage>
</organism>
<protein>
    <submittedName>
        <fullName evidence="1">Uncharacterized protein</fullName>
    </submittedName>
</protein>
<sequence>MPDGVQRMEKGEAMCSQDHISCRVGLAEYVLEQETAKTKSYALRKEERSQDLQLQAFCAPYLLVYSMKIAFVVGKSKSNFELMLLLVEKYVPTVNAFRGSF</sequence>
<reference evidence="1 2" key="1">
    <citation type="submission" date="2018-11" db="EMBL/GenBank/DDBJ databases">
        <title>Rufibacter latericius sp. nov., isolated from water in Baiyang Lake.</title>
        <authorList>
            <person name="Yang Y."/>
        </authorList>
    </citation>
    <scope>NUCLEOTIDE SEQUENCE [LARGE SCALE GENOMIC DNA]</scope>
    <source>
        <strain evidence="1 2">MCC P1</strain>
    </source>
</reference>
<name>A0A3M9N2A5_9BACT</name>
<proteinExistence type="predicted"/>
<evidence type="ECO:0000313" key="2">
    <source>
        <dbReference type="Proteomes" id="UP000271010"/>
    </source>
</evidence>
<dbReference type="EMBL" id="RJJE01000003">
    <property type="protein sequence ID" value="RNI31932.1"/>
    <property type="molecule type" value="Genomic_DNA"/>
</dbReference>
<gene>
    <name evidence="1" type="ORF">EFA69_05325</name>
</gene>
<keyword evidence="2" id="KW-1185">Reference proteome</keyword>
<accession>A0A3M9N2A5</accession>
<dbReference type="AlphaFoldDB" id="A0A3M9N2A5"/>
<comment type="caution">
    <text evidence="1">The sequence shown here is derived from an EMBL/GenBank/DDBJ whole genome shotgun (WGS) entry which is preliminary data.</text>
</comment>
<evidence type="ECO:0000313" key="1">
    <source>
        <dbReference type="EMBL" id="RNI31932.1"/>
    </source>
</evidence>
<dbReference type="Proteomes" id="UP000271010">
    <property type="component" value="Unassembled WGS sequence"/>
</dbReference>